<dbReference type="Gene3D" id="2.30.42.10">
    <property type="match status" value="1"/>
</dbReference>
<keyword evidence="2" id="KW-0645">Protease</keyword>
<dbReference type="SUPFAM" id="SSF50156">
    <property type="entry name" value="PDZ domain-like"/>
    <property type="match status" value="1"/>
</dbReference>
<name>A0A7C1JGC5_9CHLR</name>
<comment type="caution">
    <text evidence="5">The sequence shown here is derived from an EMBL/GenBank/DDBJ whole genome shotgun (WGS) entry which is preliminary data.</text>
</comment>
<evidence type="ECO:0000259" key="4">
    <source>
        <dbReference type="PROSITE" id="PS50106"/>
    </source>
</evidence>
<dbReference type="InterPro" id="IPR043504">
    <property type="entry name" value="Peptidase_S1_PA_chymotrypsin"/>
</dbReference>
<dbReference type="Pfam" id="PF13180">
    <property type="entry name" value="PDZ_2"/>
    <property type="match status" value="1"/>
</dbReference>
<dbReference type="GO" id="GO:0004252">
    <property type="term" value="F:serine-type endopeptidase activity"/>
    <property type="evidence" value="ECO:0007669"/>
    <property type="project" value="InterPro"/>
</dbReference>
<evidence type="ECO:0000256" key="1">
    <source>
        <dbReference type="ARBA" id="ARBA00010541"/>
    </source>
</evidence>
<evidence type="ECO:0000256" key="3">
    <source>
        <dbReference type="ARBA" id="ARBA00022801"/>
    </source>
</evidence>
<accession>A0A7C1JGC5</accession>
<dbReference type="InterPro" id="IPR001940">
    <property type="entry name" value="Peptidase_S1C"/>
</dbReference>
<dbReference type="PRINTS" id="PR00834">
    <property type="entry name" value="PROTEASES2C"/>
</dbReference>
<evidence type="ECO:0000256" key="2">
    <source>
        <dbReference type="ARBA" id="ARBA00022670"/>
    </source>
</evidence>
<dbReference type="SUPFAM" id="SSF50494">
    <property type="entry name" value="Trypsin-like serine proteases"/>
    <property type="match status" value="1"/>
</dbReference>
<dbReference type="EMBL" id="DSMG01000051">
    <property type="protein sequence ID" value="HDX30741.1"/>
    <property type="molecule type" value="Genomic_DNA"/>
</dbReference>
<keyword evidence="3" id="KW-0378">Hydrolase</keyword>
<dbReference type="InterPro" id="IPR036034">
    <property type="entry name" value="PDZ_sf"/>
</dbReference>
<feature type="domain" description="PDZ" evidence="4">
    <location>
        <begin position="218"/>
        <end position="309"/>
    </location>
</feature>
<dbReference type="Gene3D" id="2.40.10.10">
    <property type="entry name" value="Trypsin-like serine proteases"/>
    <property type="match status" value="2"/>
</dbReference>
<dbReference type="InterPro" id="IPR051201">
    <property type="entry name" value="Chloro_Bact_Ser_Proteases"/>
</dbReference>
<gene>
    <name evidence="5" type="ORF">ENQ20_04520</name>
</gene>
<reference evidence="5" key="1">
    <citation type="journal article" date="2020" name="mSystems">
        <title>Genome- and Community-Level Interaction Insights into Carbon Utilization and Element Cycling Functions of Hydrothermarchaeota in Hydrothermal Sediment.</title>
        <authorList>
            <person name="Zhou Z."/>
            <person name="Liu Y."/>
            <person name="Xu W."/>
            <person name="Pan J."/>
            <person name="Luo Z.H."/>
            <person name="Li M."/>
        </authorList>
    </citation>
    <scope>NUCLEOTIDE SEQUENCE [LARGE SCALE GENOMIC DNA]</scope>
    <source>
        <strain evidence="5">SpSt-289</strain>
    </source>
</reference>
<dbReference type="GO" id="GO:0006508">
    <property type="term" value="P:proteolysis"/>
    <property type="evidence" value="ECO:0007669"/>
    <property type="project" value="UniProtKB-KW"/>
</dbReference>
<dbReference type="PANTHER" id="PTHR43343:SF3">
    <property type="entry name" value="PROTEASE DO-LIKE 8, CHLOROPLASTIC"/>
    <property type="match status" value="1"/>
</dbReference>
<comment type="similarity">
    <text evidence="1">Belongs to the peptidase S1C family.</text>
</comment>
<evidence type="ECO:0000313" key="5">
    <source>
        <dbReference type="EMBL" id="HDX30741.1"/>
    </source>
</evidence>
<dbReference type="SMART" id="SM00228">
    <property type="entry name" value="PDZ"/>
    <property type="match status" value="1"/>
</dbReference>
<dbReference type="InterPro" id="IPR001478">
    <property type="entry name" value="PDZ"/>
</dbReference>
<sequence length="321" mass="33926">MQRIEICDIVNATKAGYSQTKEQTMSETLQTFSDALATLVERAGQSIVRVEGRSRLPASGVIYAADGVIVTAHHVVERSEHLRVGLPDGQTVDAVLVGRDPGVDLAVLRVERQALVPAMWVTADELRVGHLVLATARPGHTVQATLGVISALGGSWRTGMGGEIDRYIQTDVVMYPGFSGGALTTMDGRFAGVNTSALVRGASIAIPAQTVARSVEAILKHGRVPRGYLGVSLQPVRLDAALQESLGQQSGLMVMSVEEGGPAAQAELLQGDVLVALDGVAVQHLEDLQALLTGERVGKSVRVRFIRAGTLQEKSVTVGQK</sequence>
<organism evidence="5">
    <name type="scientific">Caldilinea aerophila</name>
    <dbReference type="NCBI Taxonomy" id="133453"/>
    <lineage>
        <taxon>Bacteria</taxon>
        <taxon>Bacillati</taxon>
        <taxon>Chloroflexota</taxon>
        <taxon>Caldilineae</taxon>
        <taxon>Caldilineales</taxon>
        <taxon>Caldilineaceae</taxon>
        <taxon>Caldilinea</taxon>
    </lineage>
</organism>
<dbReference type="Pfam" id="PF13365">
    <property type="entry name" value="Trypsin_2"/>
    <property type="match status" value="1"/>
</dbReference>
<proteinExistence type="inferred from homology"/>
<dbReference type="PANTHER" id="PTHR43343">
    <property type="entry name" value="PEPTIDASE S12"/>
    <property type="match status" value="1"/>
</dbReference>
<dbReference type="PROSITE" id="PS50106">
    <property type="entry name" value="PDZ"/>
    <property type="match status" value="1"/>
</dbReference>
<protein>
    <submittedName>
        <fullName evidence="5">PDZ domain-containing protein</fullName>
    </submittedName>
</protein>
<dbReference type="InterPro" id="IPR009003">
    <property type="entry name" value="Peptidase_S1_PA"/>
</dbReference>
<dbReference type="AlphaFoldDB" id="A0A7C1JGC5"/>